<accession>A0A382IKY9</accession>
<evidence type="ECO:0000313" key="1">
    <source>
        <dbReference type="EMBL" id="SVC00286.1"/>
    </source>
</evidence>
<dbReference type="AlphaFoldDB" id="A0A382IKY9"/>
<organism evidence="1">
    <name type="scientific">marine metagenome</name>
    <dbReference type="NCBI Taxonomy" id="408172"/>
    <lineage>
        <taxon>unclassified sequences</taxon>
        <taxon>metagenomes</taxon>
        <taxon>ecological metagenomes</taxon>
    </lineage>
</organism>
<sequence length="135" mass="15099">MKEKMTIALVCALIIGLAYFSSFSIESSKSGIEVSDKSTPVKIEDQSTKFINEEASETETLDPVELEIELSSMNSCVLEKMDTDLLSFSEAFGYFRLCLGSDSSFQWKGLRYTTLLSEEVLIHVADSVLVEEKFK</sequence>
<dbReference type="EMBL" id="UINC01068029">
    <property type="protein sequence ID" value="SVC00286.1"/>
    <property type="molecule type" value="Genomic_DNA"/>
</dbReference>
<gene>
    <name evidence="1" type="ORF">METZ01_LOCUS253140</name>
</gene>
<proteinExistence type="predicted"/>
<feature type="non-terminal residue" evidence="1">
    <location>
        <position position="135"/>
    </location>
</feature>
<reference evidence="1" key="1">
    <citation type="submission" date="2018-05" db="EMBL/GenBank/DDBJ databases">
        <authorList>
            <person name="Lanie J.A."/>
            <person name="Ng W.-L."/>
            <person name="Kazmierczak K.M."/>
            <person name="Andrzejewski T.M."/>
            <person name="Davidsen T.M."/>
            <person name="Wayne K.J."/>
            <person name="Tettelin H."/>
            <person name="Glass J.I."/>
            <person name="Rusch D."/>
            <person name="Podicherti R."/>
            <person name="Tsui H.-C.T."/>
            <person name="Winkler M.E."/>
        </authorList>
    </citation>
    <scope>NUCLEOTIDE SEQUENCE</scope>
</reference>
<protein>
    <submittedName>
        <fullName evidence="1">Uncharacterized protein</fullName>
    </submittedName>
</protein>
<name>A0A382IKY9_9ZZZZ</name>